<keyword evidence="3" id="KW-1185">Reference proteome</keyword>
<proteinExistence type="predicted"/>
<dbReference type="AlphaFoldDB" id="A0A1D1VRA2"/>
<evidence type="ECO:0000313" key="3">
    <source>
        <dbReference type="Proteomes" id="UP000186922"/>
    </source>
</evidence>
<dbReference type="PANTHER" id="PTHR45774:SF3">
    <property type="entry name" value="BTB (POZ) DOMAIN-CONTAINING 2B-RELATED"/>
    <property type="match status" value="1"/>
</dbReference>
<dbReference type="PROSITE" id="PS50097">
    <property type="entry name" value="BTB"/>
    <property type="match status" value="1"/>
</dbReference>
<sequence>MERRADTPWQNDVNTVASMVQALLLKNEFCDVVFQVGTDGETEQIKSHRALLAARSSVFATMFFGSVPENKAFVEVTDTSPDIFKLMLKFVYSDDTAGINVRNLIDMYGVAHKYDIIPLKKFCADQVKNCISMETVGEFLEMNDIYDVAVIRQHCNNFIEANAWKLFQKEEYFVDLPQKHLMYIWQYDTFPEGTNKLPEIEIFRGAITWAKAECERQGLHPDDPKNQRQVLGPAVDLICFPRMSLSEFHEVATKDGLLTWEEFSQMTLYMVNAKDARLAIGRPAPKTNSAVKTGDRECVRLSDGRLIEIQRGLLQDAIAGKAATCGCDCIATPKKQCRIEAATCGCDCRSNPQKECEFQLAKCGCDCQARPRRRCRFQGDQLSFANSHSCLRYHKEKKMFDRDRIRRRPVDGLETDLE</sequence>
<gene>
    <name evidence="2" type="primary">RvY_13800</name>
    <name evidence="2" type="synonym">RvY_13800.1</name>
    <name evidence="2" type="ORF">RvY_13800-1</name>
</gene>
<feature type="domain" description="BTB" evidence="1">
    <location>
        <begin position="30"/>
        <end position="95"/>
    </location>
</feature>
<dbReference type="Pfam" id="PF00651">
    <property type="entry name" value="BTB"/>
    <property type="match status" value="1"/>
</dbReference>
<dbReference type="OrthoDB" id="9979965at2759"/>
<dbReference type="PANTHER" id="PTHR45774">
    <property type="entry name" value="BTB/POZ DOMAIN-CONTAINING"/>
    <property type="match status" value="1"/>
</dbReference>
<evidence type="ECO:0000259" key="1">
    <source>
        <dbReference type="PROSITE" id="PS50097"/>
    </source>
</evidence>
<name>A0A1D1VRA2_RAMVA</name>
<dbReference type="SMART" id="SM00225">
    <property type="entry name" value="BTB"/>
    <property type="match status" value="1"/>
</dbReference>
<dbReference type="EMBL" id="BDGG01000009">
    <property type="protein sequence ID" value="GAV03366.1"/>
    <property type="molecule type" value="Genomic_DNA"/>
</dbReference>
<dbReference type="Proteomes" id="UP000186922">
    <property type="component" value="Unassembled WGS sequence"/>
</dbReference>
<accession>A0A1D1VRA2</accession>
<organism evidence="2 3">
    <name type="scientific">Ramazzottius varieornatus</name>
    <name type="common">Water bear</name>
    <name type="synonym">Tardigrade</name>
    <dbReference type="NCBI Taxonomy" id="947166"/>
    <lineage>
        <taxon>Eukaryota</taxon>
        <taxon>Metazoa</taxon>
        <taxon>Ecdysozoa</taxon>
        <taxon>Tardigrada</taxon>
        <taxon>Eutardigrada</taxon>
        <taxon>Parachela</taxon>
        <taxon>Hypsibioidea</taxon>
        <taxon>Ramazzottiidae</taxon>
        <taxon>Ramazzottius</taxon>
    </lineage>
</organism>
<dbReference type="CDD" id="cd14733">
    <property type="entry name" value="BACK"/>
    <property type="match status" value="1"/>
</dbReference>
<comment type="caution">
    <text evidence="2">The sequence shown here is derived from an EMBL/GenBank/DDBJ whole genome shotgun (WGS) entry which is preliminary data.</text>
</comment>
<protein>
    <recommendedName>
        <fullName evidence="1">BTB domain-containing protein</fullName>
    </recommendedName>
</protein>
<dbReference type="STRING" id="947166.A0A1D1VRA2"/>
<dbReference type="InterPro" id="IPR011333">
    <property type="entry name" value="SKP1/BTB/POZ_sf"/>
</dbReference>
<dbReference type="CDD" id="cd18186">
    <property type="entry name" value="BTB_POZ_ZBTB_KLHL-like"/>
    <property type="match status" value="1"/>
</dbReference>
<dbReference type="Gene3D" id="3.30.710.10">
    <property type="entry name" value="Potassium Channel Kv1.1, Chain A"/>
    <property type="match status" value="1"/>
</dbReference>
<dbReference type="InterPro" id="IPR000210">
    <property type="entry name" value="BTB/POZ_dom"/>
</dbReference>
<evidence type="ECO:0000313" key="2">
    <source>
        <dbReference type="EMBL" id="GAV03366.1"/>
    </source>
</evidence>
<dbReference type="SUPFAM" id="SSF54695">
    <property type="entry name" value="POZ domain"/>
    <property type="match status" value="1"/>
</dbReference>
<reference evidence="2 3" key="1">
    <citation type="journal article" date="2016" name="Nat. Commun.">
        <title>Extremotolerant tardigrade genome and improved radiotolerance of human cultured cells by tardigrade-unique protein.</title>
        <authorList>
            <person name="Hashimoto T."/>
            <person name="Horikawa D.D."/>
            <person name="Saito Y."/>
            <person name="Kuwahara H."/>
            <person name="Kozuka-Hata H."/>
            <person name="Shin-I T."/>
            <person name="Minakuchi Y."/>
            <person name="Ohishi K."/>
            <person name="Motoyama A."/>
            <person name="Aizu T."/>
            <person name="Enomoto A."/>
            <person name="Kondo K."/>
            <person name="Tanaka S."/>
            <person name="Hara Y."/>
            <person name="Koshikawa S."/>
            <person name="Sagara H."/>
            <person name="Miura T."/>
            <person name="Yokobori S."/>
            <person name="Miyagawa K."/>
            <person name="Suzuki Y."/>
            <person name="Kubo T."/>
            <person name="Oyama M."/>
            <person name="Kohara Y."/>
            <person name="Fujiyama A."/>
            <person name="Arakawa K."/>
            <person name="Katayama T."/>
            <person name="Toyoda A."/>
            <person name="Kunieda T."/>
        </authorList>
    </citation>
    <scope>NUCLEOTIDE SEQUENCE [LARGE SCALE GENOMIC DNA]</scope>
    <source>
        <strain evidence="2 3">YOKOZUNA-1</strain>
    </source>
</reference>